<dbReference type="InterPro" id="IPR017437">
    <property type="entry name" value="ATP-NAD_kinase_PpnK-typ_C"/>
</dbReference>
<dbReference type="Pfam" id="PF20143">
    <property type="entry name" value="NAD_kinase_C"/>
    <property type="match status" value="1"/>
</dbReference>
<dbReference type="HAMAP" id="MF_00361">
    <property type="entry name" value="NAD_kinase"/>
    <property type="match status" value="1"/>
</dbReference>
<dbReference type="Gene3D" id="3.40.50.10330">
    <property type="entry name" value="Probable inorganic polyphosphate/atp-NAD kinase, domain 1"/>
    <property type="match status" value="1"/>
</dbReference>
<protein>
    <submittedName>
        <fullName evidence="5">Unannotated protein</fullName>
    </submittedName>
</protein>
<keyword evidence="2" id="KW-0418">Kinase</keyword>
<dbReference type="InterPro" id="IPR017438">
    <property type="entry name" value="ATP-NAD_kinase_N"/>
</dbReference>
<accession>A0A6J6FGY2</accession>
<dbReference type="PANTHER" id="PTHR20275:SF0">
    <property type="entry name" value="NAD KINASE"/>
    <property type="match status" value="1"/>
</dbReference>
<organism evidence="5">
    <name type="scientific">freshwater metagenome</name>
    <dbReference type="NCBI Taxonomy" id="449393"/>
    <lineage>
        <taxon>unclassified sequences</taxon>
        <taxon>metagenomes</taxon>
        <taxon>ecological metagenomes</taxon>
    </lineage>
</organism>
<sequence length="298" mass="31994">MKVLLVAHHQRPEAVALVRAAVSWLHGDGHSCWMPPHDADALDLDDLAAETDPRVADLVVSLGGDGTMLRAVQLLDGAPVPIIGVNVGLLGYLTEVEPQAMTAALERFVAGPGPDAGDWDLERRMMVDIEIGQADTTPPAGGTDPDRSPRVLRALNEGVLEKQEPGHTVRMQVMIDGAPFTSYAADGLIVATPTGSTAYSLSARGPVVSPRHRALLLTPVSPHMLFDRTLVLDPEETVEVQVMGHRPVVLSVDGRRAASLGEGDTVRFTASSAEACFVRFGRRRFHQILKTKFGLADR</sequence>
<evidence type="ECO:0000256" key="3">
    <source>
        <dbReference type="ARBA" id="ARBA00022857"/>
    </source>
</evidence>
<dbReference type="GO" id="GO:0003951">
    <property type="term" value="F:NAD+ kinase activity"/>
    <property type="evidence" value="ECO:0007669"/>
    <property type="project" value="InterPro"/>
</dbReference>
<evidence type="ECO:0000256" key="1">
    <source>
        <dbReference type="ARBA" id="ARBA00022679"/>
    </source>
</evidence>
<proteinExistence type="inferred from homology"/>
<dbReference type="PANTHER" id="PTHR20275">
    <property type="entry name" value="NAD KINASE"/>
    <property type="match status" value="1"/>
</dbReference>
<gene>
    <name evidence="5" type="ORF">UFOPK1493_03542</name>
</gene>
<dbReference type="AlphaFoldDB" id="A0A6J6FGY2"/>
<name>A0A6J6FGY2_9ZZZZ</name>
<dbReference type="GO" id="GO:0019674">
    <property type="term" value="P:NAD+ metabolic process"/>
    <property type="evidence" value="ECO:0007669"/>
    <property type="project" value="InterPro"/>
</dbReference>
<keyword evidence="3" id="KW-0521">NADP</keyword>
<keyword evidence="4" id="KW-0520">NAD</keyword>
<reference evidence="5" key="1">
    <citation type="submission" date="2020-05" db="EMBL/GenBank/DDBJ databases">
        <authorList>
            <person name="Chiriac C."/>
            <person name="Salcher M."/>
            <person name="Ghai R."/>
            <person name="Kavagutti S V."/>
        </authorList>
    </citation>
    <scope>NUCLEOTIDE SEQUENCE</scope>
</reference>
<dbReference type="Pfam" id="PF01513">
    <property type="entry name" value="NAD_kinase"/>
    <property type="match status" value="1"/>
</dbReference>
<dbReference type="InterPro" id="IPR016064">
    <property type="entry name" value="NAD/diacylglycerol_kinase_sf"/>
</dbReference>
<dbReference type="SUPFAM" id="SSF111331">
    <property type="entry name" value="NAD kinase/diacylglycerol kinase-like"/>
    <property type="match status" value="1"/>
</dbReference>
<evidence type="ECO:0000256" key="2">
    <source>
        <dbReference type="ARBA" id="ARBA00022777"/>
    </source>
</evidence>
<dbReference type="InterPro" id="IPR002504">
    <property type="entry name" value="NADK"/>
</dbReference>
<dbReference type="EMBL" id="CAEZSR010000203">
    <property type="protein sequence ID" value="CAB4587637.1"/>
    <property type="molecule type" value="Genomic_DNA"/>
</dbReference>
<dbReference type="Gene3D" id="2.60.200.30">
    <property type="entry name" value="Probable inorganic polyphosphate/atp-NAD kinase, domain 2"/>
    <property type="match status" value="1"/>
</dbReference>
<evidence type="ECO:0000313" key="5">
    <source>
        <dbReference type="EMBL" id="CAB4587637.1"/>
    </source>
</evidence>
<evidence type="ECO:0000256" key="4">
    <source>
        <dbReference type="ARBA" id="ARBA00023027"/>
    </source>
</evidence>
<dbReference type="GO" id="GO:0006741">
    <property type="term" value="P:NADP+ biosynthetic process"/>
    <property type="evidence" value="ECO:0007669"/>
    <property type="project" value="InterPro"/>
</dbReference>
<keyword evidence="1" id="KW-0808">Transferase</keyword>